<dbReference type="EMBL" id="KY494864">
    <property type="protein sequence ID" value="ARD70503.1"/>
    <property type="molecule type" value="Genomic_DNA"/>
</dbReference>
<accession>A0A1V0M6I5</accession>
<evidence type="ECO:0000313" key="1">
    <source>
        <dbReference type="EMBL" id="ARD70503.1"/>
    </source>
</evidence>
<reference evidence="1" key="1">
    <citation type="submission" date="2017-01" db="EMBL/GenBank/DDBJ databases">
        <title>Complete nucleotide sequence of an IncP-2 blaVIM-2-harboring megaplasmid from Pseudomonas aeruginosa.</title>
        <authorList>
            <person name="Botelho J."/>
            <person name="Grosso F."/>
            <person name="Mabrouk A."/>
            <person name="Peixe L."/>
        </authorList>
    </citation>
    <scope>NUCLEOTIDE SEQUENCE</scope>
    <source>
        <strain evidence="1">FFUP_PS_37</strain>
        <plasmid evidence="1">pJB37</plasmid>
    </source>
</reference>
<protein>
    <submittedName>
        <fullName evidence="1">Uncharacterized protein</fullName>
    </submittedName>
</protein>
<geneLocation type="plasmid" evidence="1">
    <name>pJB37</name>
</geneLocation>
<dbReference type="AlphaFoldDB" id="A0A1V0M6I5"/>
<name>A0A1V0M6I5_PSEAI</name>
<keyword evidence="1" id="KW-0614">Plasmid</keyword>
<sequence length="108" mass="11733">MPRAAPSRRRTSANPSPLTTIAPTHWGLWAAGTYGETNGMATFAFCDFDDALDVLRSAITEASITTLIDQIDQQFNAGYLDVSPAQWGHLASEVMVRLDHVRQSAPSV</sequence>
<proteinExistence type="predicted"/>
<organism evidence="1">
    <name type="scientific">Pseudomonas aeruginosa</name>
    <dbReference type="NCBI Taxonomy" id="287"/>
    <lineage>
        <taxon>Bacteria</taxon>
        <taxon>Pseudomonadati</taxon>
        <taxon>Pseudomonadota</taxon>
        <taxon>Gammaproteobacteria</taxon>
        <taxon>Pseudomonadales</taxon>
        <taxon>Pseudomonadaceae</taxon>
        <taxon>Pseudomonas</taxon>
    </lineage>
</organism>